<evidence type="ECO:0000313" key="15">
    <source>
        <dbReference type="Ensembl" id="ENSSRHP00000051293.1"/>
    </source>
</evidence>
<dbReference type="CDD" id="cd04476">
    <property type="entry name" value="RPA1_DBD_C"/>
    <property type="match status" value="1"/>
</dbReference>
<evidence type="ECO:0000256" key="5">
    <source>
        <dbReference type="ARBA" id="ARBA00022723"/>
    </source>
</evidence>
<feature type="domain" description="Replication factor-A protein 1 N-terminal" evidence="12">
    <location>
        <begin position="22"/>
        <end position="97"/>
    </location>
</feature>
<evidence type="ECO:0000256" key="10">
    <source>
        <dbReference type="ARBA" id="ARBA00033010"/>
    </source>
</evidence>
<dbReference type="Proteomes" id="UP000472270">
    <property type="component" value="Unassembled WGS sequence"/>
</dbReference>
<keyword evidence="7" id="KW-0862">Zinc</keyword>
<dbReference type="FunFam" id="2.40.50.140:FF:000090">
    <property type="entry name" value="Replication protein A subunit"/>
    <property type="match status" value="1"/>
</dbReference>
<dbReference type="InterPro" id="IPR031657">
    <property type="entry name" value="REPA_OB_2"/>
</dbReference>
<evidence type="ECO:0000256" key="7">
    <source>
        <dbReference type="ARBA" id="ARBA00022833"/>
    </source>
</evidence>
<dbReference type="FunFam" id="2.40.50.140:FF:000041">
    <property type="entry name" value="Replication protein A subunit"/>
    <property type="match status" value="1"/>
</dbReference>
<evidence type="ECO:0000256" key="11">
    <source>
        <dbReference type="SAM" id="MobiDB-lite"/>
    </source>
</evidence>
<feature type="region of interest" description="Disordered" evidence="11">
    <location>
        <begin position="106"/>
        <end position="168"/>
    </location>
</feature>
<feature type="compositionally biased region" description="Polar residues" evidence="11">
    <location>
        <begin position="134"/>
        <end position="148"/>
    </location>
</feature>
<protein>
    <recommendedName>
        <fullName evidence="3">Replication protein A 70 kDa DNA-binding subunit</fullName>
    </recommendedName>
    <alternativeName>
        <fullName evidence="10">Replication factor A protein 1</fullName>
    </alternativeName>
</protein>
<dbReference type="AlphaFoldDB" id="A0A673JM46"/>
<sequence length="531" mass="58828">MTVPLSEGAIEVRIRQQRYFKNIRKIDGGNGLSRFRLMMSDGLHTMSSFMLSTQLNPMAEQNQLASNCVCMLKRSVTNVLKDGRRVVVILDMDVIKSADQMAGKIGDPTPYVEGQSKPQQNAAPAPTVRPLQPPNGSDGSMNRPSAQSFGKKPMAAPNTPGGSSKVVPIASLNPYQSKSSPTRVPSAHGGEIRATGFNNEVDKFYSLIEQGKVYYISKGTLKIANKQFSSLKNDYEMTLNGETTISPCEDSHDVPVVQCDFVSIADLECREKDTIVDVIGVCKNTEDVMRIMTKNSREVSKRNIQLMDMSGRIIQLTMWGSDAETFDGSGQPILAIKGARLSDFGGRSLSTLYSSTVMINPDIPEAYKLRGWYDKEGHAMDGQSMTELRGPGGGGGNTNWKTLAEVKNEHLGHGDKKCDKEFPDFKYRLMLSANIADFGDNQWVICFQDSAETLLGQNSGYLGQLKDSNEPAFDEVFQHANFNTFVFRNRVKLETYNDESRIKVTVVDAKPVDHREYSKRLIINIRKLAAQ</sequence>
<dbReference type="GO" id="GO:0016605">
    <property type="term" value="C:PML body"/>
    <property type="evidence" value="ECO:0007669"/>
    <property type="project" value="UniProtKB-SubCell"/>
</dbReference>
<accession>A0A673JM46</accession>
<evidence type="ECO:0000256" key="3">
    <source>
        <dbReference type="ARBA" id="ARBA00019850"/>
    </source>
</evidence>
<gene>
    <name evidence="15" type="primary">LOC107743720</name>
</gene>
<dbReference type="GO" id="GO:0006289">
    <property type="term" value="P:nucleotide-excision repair"/>
    <property type="evidence" value="ECO:0007669"/>
    <property type="project" value="TreeGrafter"/>
</dbReference>
<keyword evidence="5" id="KW-0479">Metal-binding</keyword>
<keyword evidence="4" id="KW-0235">DNA replication</keyword>
<dbReference type="CDD" id="cd04475">
    <property type="entry name" value="RPA1_DBD_B"/>
    <property type="match status" value="1"/>
</dbReference>
<evidence type="ECO:0000256" key="4">
    <source>
        <dbReference type="ARBA" id="ARBA00022705"/>
    </source>
</evidence>
<dbReference type="GO" id="GO:0007004">
    <property type="term" value="P:telomere maintenance via telomerase"/>
    <property type="evidence" value="ECO:0007669"/>
    <property type="project" value="TreeGrafter"/>
</dbReference>
<dbReference type="GO" id="GO:0000724">
    <property type="term" value="P:double-strand break repair via homologous recombination"/>
    <property type="evidence" value="ECO:0007669"/>
    <property type="project" value="TreeGrafter"/>
</dbReference>
<dbReference type="Pfam" id="PF04057">
    <property type="entry name" value="Rep-A_N"/>
    <property type="match status" value="1"/>
</dbReference>
<comment type="similarity">
    <text evidence="2">Belongs to the replication factor A protein 1 family.</text>
</comment>
<keyword evidence="8" id="KW-0238">DNA-binding</keyword>
<evidence type="ECO:0000256" key="6">
    <source>
        <dbReference type="ARBA" id="ARBA00022771"/>
    </source>
</evidence>
<dbReference type="Ensembl" id="ENSSRHT00000052740.1">
    <property type="protein sequence ID" value="ENSSRHP00000051293.1"/>
    <property type="gene ID" value="ENSSRHG00000025447.1"/>
</dbReference>
<dbReference type="GO" id="GO:0008270">
    <property type="term" value="F:zinc ion binding"/>
    <property type="evidence" value="ECO:0007669"/>
    <property type="project" value="UniProtKB-KW"/>
</dbReference>
<dbReference type="GO" id="GO:0003684">
    <property type="term" value="F:damaged DNA binding"/>
    <property type="evidence" value="ECO:0007669"/>
    <property type="project" value="TreeGrafter"/>
</dbReference>
<dbReference type="GO" id="GO:0051321">
    <property type="term" value="P:meiotic cell cycle"/>
    <property type="evidence" value="ECO:0007669"/>
    <property type="project" value="TreeGrafter"/>
</dbReference>
<feature type="domain" description="Replication protein A OB" evidence="14">
    <location>
        <begin position="264"/>
        <end position="360"/>
    </location>
</feature>
<evidence type="ECO:0000256" key="8">
    <source>
        <dbReference type="ARBA" id="ARBA00023125"/>
    </source>
</evidence>
<name>A0A673JM46_9TELE</name>
<proteinExistence type="inferred from homology"/>
<dbReference type="InterPro" id="IPR007199">
    <property type="entry name" value="Rep_factor-A_N"/>
</dbReference>
<dbReference type="GO" id="GO:0043047">
    <property type="term" value="F:single-stranded telomeric DNA binding"/>
    <property type="evidence" value="ECO:0007669"/>
    <property type="project" value="TreeGrafter"/>
</dbReference>
<evidence type="ECO:0000259" key="13">
    <source>
        <dbReference type="Pfam" id="PF08646"/>
    </source>
</evidence>
<dbReference type="Gene3D" id="2.40.50.140">
    <property type="entry name" value="Nucleic acid-binding proteins"/>
    <property type="match status" value="4"/>
</dbReference>
<dbReference type="SUPFAM" id="SSF50249">
    <property type="entry name" value="Nucleic acid-binding proteins"/>
    <property type="match status" value="4"/>
</dbReference>
<dbReference type="CDD" id="cd04477">
    <property type="entry name" value="RPA1N"/>
    <property type="match status" value="1"/>
</dbReference>
<reference evidence="15" key="1">
    <citation type="submission" date="2025-08" db="UniProtKB">
        <authorList>
            <consortium name="Ensembl"/>
        </authorList>
    </citation>
    <scope>IDENTIFICATION</scope>
</reference>
<keyword evidence="6" id="KW-0863">Zinc-finger</keyword>
<dbReference type="InterPro" id="IPR013955">
    <property type="entry name" value="Rep_factor-A_C"/>
</dbReference>
<dbReference type="PANTHER" id="PTHR23273">
    <property type="entry name" value="REPLICATION FACTOR A 1, RFA1"/>
    <property type="match status" value="1"/>
</dbReference>
<evidence type="ECO:0000313" key="16">
    <source>
        <dbReference type="Proteomes" id="UP000472270"/>
    </source>
</evidence>
<dbReference type="InterPro" id="IPR012340">
    <property type="entry name" value="NA-bd_OB-fold"/>
</dbReference>
<dbReference type="GO" id="GO:0005662">
    <property type="term" value="C:DNA replication factor A complex"/>
    <property type="evidence" value="ECO:0007669"/>
    <property type="project" value="TreeGrafter"/>
</dbReference>
<feature type="domain" description="Replication factor A C-terminal" evidence="13">
    <location>
        <begin position="416"/>
        <end position="521"/>
    </location>
</feature>
<keyword evidence="9" id="KW-0539">Nucleus</keyword>
<evidence type="ECO:0000259" key="14">
    <source>
        <dbReference type="Pfam" id="PF16900"/>
    </source>
</evidence>
<evidence type="ECO:0000256" key="9">
    <source>
        <dbReference type="ARBA" id="ARBA00023242"/>
    </source>
</evidence>
<dbReference type="CDD" id="cd04474">
    <property type="entry name" value="RPA1_DBD_A"/>
    <property type="match status" value="1"/>
</dbReference>
<evidence type="ECO:0000259" key="12">
    <source>
        <dbReference type="Pfam" id="PF04057"/>
    </source>
</evidence>
<comment type="subcellular location">
    <subcellularLocation>
        <location evidence="1">Nucleus</location>
        <location evidence="1">PML body</location>
    </subcellularLocation>
</comment>
<organism evidence="15 16">
    <name type="scientific">Sinocyclocheilus rhinocerous</name>
    <dbReference type="NCBI Taxonomy" id="307959"/>
    <lineage>
        <taxon>Eukaryota</taxon>
        <taxon>Metazoa</taxon>
        <taxon>Chordata</taxon>
        <taxon>Craniata</taxon>
        <taxon>Vertebrata</taxon>
        <taxon>Euteleostomi</taxon>
        <taxon>Actinopterygii</taxon>
        <taxon>Neopterygii</taxon>
        <taxon>Teleostei</taxon>
        <taxon>Ostariophysi</taxon>
        <taxon>Cypriniformes</taxon>
        <taxon>Cyprinidae</taxon>
        <taxon>Cyprininae</taxon>
        <taxon>Sinocyclocheilus</taxon>
    </lineage>
</organism>
<keyword evidence="16" id="KW-1185">Reference proteome</keyword>
<dbReference type="InterPro" id="IPR047192">
    <property type="entry name" value="Euk_RPA1_DBD_C"/>
</dbReference>
<dbReference type="PANTHER" id="PTHR23273:SF172">
    <property type="entry name" value="REPLICATION PROTEIN A 70 KDA DNA-BINDING SUBUNIT"/>
    <property type="match status" value="1"/>
</dbReference>
<evidence type="ECO:0000256" key="2">
    <source>
        <dbReference type="ARBA" id="ARBA00005690"/>
    </source>
</evidence>
<evidence type="ECO:0000256" key="1">
    <source>
        <dbReference type="ARBA" id="ARBA00004322"/>
    </source>
</evidence>
<dbReference type="FunFam" id="2.40.50.140:FF:000064">
    <property type="entry name" value="Replication protein A subunit"/>
    <property type="match status" value="1"/>
</dbReference>
<dbReference type="Pfam" id="PF16900">
    <property type="entry name" value="REPA_OB_2"/>
    <property type="match status" value="1"/>
</dbReference>
<dbReference type="Pfam" id="PF08646">
    <property type="entry name" value="Rep_fac-A_C"/>
    <property type="match status" value="1"/>
</dbReference>
<dbReference type="GO" id="GO:0006260">
    <property type="term" value="P:DNA replication"/>
    <property type="evidence" value="ECO:0007669"/>
    <property type="project" value="UniProtKB-KW"/>
</dbReference>
<reference evidence="15" key="2">
    <citation type="submission" date="2025-09" db="UniProtKB">
        <authorList>
            <consortium name="Ensembl"/>
        </authorList>
    </citation>
    <scope>IDENTIFICATION</scope>
</reference>
<dbReference type="FunFam" id="2.40.50.140:FF:000117">
    <property type="entry name" value="Replication protein A subunit"/>
    <property type="match status" value="1"/>
</dbReference>